<evidence type="ECO:0000313" key="2">
    <source>
        <dbReference type="Proteomes" id="UP001271890"/>
    </source>
</evidence>
<dbReference type="RefSeq" id="WP_319928350.1">
    <property type="nucleotide sequence ID" value="NZ_VCDN01000003.1"/>
</dbReference>
<protein>
    <recommendedName>
        <fullName evidence="3">Transglutaminase-like domain-containing protein</fullName>
    </recommendedName>
</protein>
<proteinExistence type="predicted"/>
<reference evidence="2" key="1">
    <citation type="journal article" date="2024" name="Toxins">
        <title>Genome Sequence Analysis of Native Xenorhabdus Strains Isolated from Entomopathogenic Nematodes in Argentina.</title>
        <authorList>
            <person name="Palma L."/>
            <person name="Frizzo L."/>
            <person name="Kaiser S."/>
            <person name="Berry C."/>
            <person name="Caballero P."/>
            <person name="Bode H.B."/>
            <person name="Del Valle E.E."/>
        </authorList>
    </citation>
    <scope>NUCLEOTIDE SEQUENCE [LARGE SCALE GENOMIC DNA]</scope>
    <source>
        <strain evidence="2">12</strain>
    </source>
</reference>
<dbReference type="EMBL" id="VCDN01000003">
    <property type="protein sequence ID" value="MDX7985900.1"/>
    <property type="molecule type" value="Genomic_DNA"/>
</dbReference>
<sequence length="189" mass="21757">MTLTRNIFLARKAINHVNIQLGIVSPNQLPTQTPEQRNEKSDRNYELQCRRGAIEQNLVGNRRSDDYWRKYILLTNIAAIELKLGNCGEKAMLAFSYLMTQGAKPIDLFDIVDTDNEEQNGHTIVVIGRVTGKDTKTTTWNYESVICDPWANQIYPCSLYGQKAPFVGKLILRYRYPPKTHWYNSCNLL</sequence>
<keyword evidence="2" id="KW-1185">Reference proteome</keyword>
<name>A0ABU4S3W4_9GAMM</name>
<organism evidence="1 2">
    <name type="scientific">Xenorhabdus santafensis</name>
    <dbReference type="NCBI Taxonomy" id="2582833"/>
    <lineage>
        <taxon>Bacteria</taxon>
        <taxon>Pseudomonadati</taxon>
        <taxon>Pseudomonadota</taxon>
        <taxon>Gammaproteobacteria</taxon>
        <taxon>Enterobacterales</taxon>
        <taxon>Morganellaceae</taxon>
        <taxon>Xenorhabdus</taxon>
    </lineage>
</organism>
<evidence type="ECO:0000313" key="1">
    <source>
        <dbReference type="EMBL" id="MDX7985900.1"/>
    </source>
</evidence>
<gene>
    <name evidence="1" type="ORF">FE392_00905</name>
</gene>
<comment type="caution">
    <text evidence="1">The sequence shown here is derived from an EMBL/GenBank/DDBJ whole genome shotgun (WGS) entry which is preliminary data.</text>
</comment>
<accession>A0ABU4S3W4</accession>
<evidence type="ECO:0008006" key="3">
    <source>
        <dbReference type="Google" id="ProtNLM"/>
    </source>
</evidence>
<dbReference type="Proteomes" id="UP001271890">
    <property type="component" value="Unassembled WGS sequence"/>
</dbReference>